<gene>
    <name evidence="1" type="ORF">OIU79_006799</name>
</gene>
<comment type="caution">
    <text evidence="1">The sequence shown here is derived from an EMBL/GenBank/DDBJ whole genome shotgun (WGS) entry which is preliminary data.</text>
</comment>
<accession>A0A9Q0TWD4</accession>
<dbReference type="OrthoDB" id="19798at2759"/>
<protein>
    <submittedName>
        <fullName evidence="1">Uncharacterized protein</fullName>
    </submittedName>
</protein>
<sequence>MTAVGIVFQAKTTHIAIWNRLINQRVIVEANMLQIILVNLQWDRYSNNQQTDMGHAKNLANSHAMTEQLQRIYNE</sequence>
<name>A0A9Q0TWD4_SALPP</name>
<dbReference type="Proteomes" id="UP001151532">
    <property type="component" value="Chromosome 10"/>
</dbReference>
<dbReference type="AlphaFoldDB" id="A0A9Q0TWD4"/>
<reference evidence="1" key="1">
    <citation type="submission" date="2022-11" db="EMBL/GenBank/DDBJ databases">
        <authorList>
            <person name="Hyden B.L."/>
            <person name="Feng K."/>
            <person name="Yates T."/>
            <person name="Jawdy S."/>
            <person name="Smart L.B."/>
            <person name="Muchero W."/>
        </authorList>
    </citation>
    <scope>NUCLEOTIDE SEQUENCE</scope>
    <source>
        <tissue evidence="1">Shoot tip</tissue>
    </source>
</reference>
<organism evidence="1 2">
    <name type="scientific">Salix purpurea</name>
    <name type="common">Purple osier willow</name>
    <dbReference type="NCBI Taxonomy" id="77065"/>
    <lineage>
        <taxon>Eukaryota</taxon>
        <taxon>Viridiplantae</taxon>
        <taxon>Streptophyta</taxon>
        <taxon>Embryophyta</taxon>
        <taxon>Tracheophyta</taxon>
        <taxon>Spermatophyta</taxon>
        <taxon>Magnoliopsida</taxon>
        <taxon>eudicotyledons</taxon>
        <taxon>Gunneridae</taxon>
        <taxon>Pentapetalae</taxon>
        <taxon>rosids</taxon>
        <taxon>fabids</taxon>
        <taxon>Malpighiales</taxon>
        <taxon>Salicaceae</taxon>
        <taxon>Saliceae</taxon>
        <taxon>Salix</taxon>
    </lineage>
</organism>
<evidence type="ECO:0000313" key="1">
    <source>
        <dbReference type="EMBL" id="KAJ6719004.1"/>
    </source>
</evidence>
<evidence type="ECO:0000313" key="2">
    <source>
        <dbReference type="Proteomes" id="UP001151532"/>
    </source>
</evidence>
<keyword evidence="2" id="KW-1185">Reference proteome</keyword>
<proteinExistence type="predicted"/>
<reference evidence="1" key="2">
    <citation type="journal article" date="2023" name="Int. J. Mol. Sci.">
        <title>De Novo Assembly and Annotation of 11 Diverse Shrub Willow (Salix) Genomes Reveals Novel Gene Organization in Sex-Linked Regions.</title>
        <authorList>
            <person name="Hyden B."/>
            <person name="Feng K."/>
            <person name="Yates T.B."/>
            <person name="Jawdy S."/>
            <person name="Cereghino C."/>
            <person name="Smart L.B."/>
            <person name="Muchero W."/>
        </authorList>
    </citation>
    <scope>NUCLEOTIDE SEQUENCE</scope>
    <source>
        <tissue evidence="1">Shoot tip</tissue>
    </source>
</reference>
<dbReference type="EMBL" id="JAPFFK010000014">
    <property type="protein sequence ID" value="KAJ6719004.1"/>
    <property type="molecule type" value="Genomic_DNA"/>
</dbReference>